<sequence>MFKINKFEENRIFEKSCKEKLDTLVELISVDSIVICRCNSNKYFQQDIFSFLKKRLKNVCTISSENILKMDELNFIYEKNVKISMKEQIEVVEGQVTFLSDQQIKLKTQNMESVFGIGPFLYKELEREKICVGDIITIHKDSGLVLKNGNGLSFLSNANQQNIADLPLGDCFKTKTNEFSISLSELIAINANNDKEEGDLSTREMVENRVDRWIKESKVNIHNVTFVLSGCEKNTNEMLENLVLFKEKHKFVNFVILLEENINHTFFEVDLVKELSLINETEYIKEWMEIKGYTVNATNTNKILNFKDFATEEKLNFLEFISNDKHIEEGMLDEFLSVF</sequence>
<dbReference type="AlphaFoldDB" id="A0A1W0E739"/>
<dbReference type="GO" id="GO:0005524">
    <property type="term" value="F:ATP binding"/>
    <property type="evidence" value="ECO:0007669"/>
    <property type="project" value="UniProtKB-KW"/>
</dbReference>
<comment type="caution">
    <text evidence="3">The sequence shown here is derived from an EMBL/GenBank/DDBJ whole genome shotgun (WGS) entry which is preliminary data.</text>
</comment>
<protein>
    <recommendedName>
        <fullName evidence="1">RuvB-like helicase</fullName>
        <ecNumber evidence="1">3.6.4.12</ecNumber>
    </recommendedName>
</protein>
<gene>
    <name evidence="3" type="primary">RVB2</name>
    <name evidence="3" type="ORF">EHP00_948</name>
</gene>
<keyword evidence="1" id="KW-0234">DNA repair</keyword>
<dbReference type="OrthoDB" id="10060499at2759"/>
<dbReference type="GO" id="GO:0006325">
    <property type="term" value="P:chromatin organization"/>
    <property type="evidence" value="ECO:0007669"/>
    <property type="project" value="UniProtKB-KW"/>
</dbReference>
<evidence type="ECO:0000313" key="3">
    <source>
        <dbReference type="EMBL" id="OQS55036.1"/>
    </source>
</evidence>
<accession>A0A1W0E739</accession>
<dbReference type="Proteomes" id="UP000192758">
    <property type="component" value="Unassembled WGS sequence"/>
</dbReference>
<keyword evidence="1" id="KW-0378">Hydrolase</keyword>
<dbReference type="InterPro" id="IPR027238">
    <property type="entry name" value="RuvB-like"/>
</dbReference>
<dbReference type="GO" id="GO:0016887">
    <property type="term" value="F:ATP hydrolysis activity"/>
    <property type="evidence" value="ECO:0007669"/>
    <property type="project" value="RHEA"/>
</dbReference>
<comment type="similarity">
    <text evidence="1">Belongs to the RuvB family.</text>
</comment>
<evidence type="ECO:0000313" key="4">
    <source>
        <dbReference type="Proteomes" id="UP000192758"/>
    </source>
</evidence>
<dbReference type="Pfam" id="PF06068">
    <property type="entry name" value="TIP49"/>
    <property type="match status" value="1"/>
</dbReference>
<dbReference type="InterPro" id="IPR042487">
    <property type="entry name" value="RuvBL1/2_DNA/RNA_bd_dom"/>
</dbReference>
<keyword evidence="4" id="KW-1185">Reference proteome</keyword>
<name>A0A1W0E739_9MICR</name>
<comment type="catalytic activity">
    <reaction evidence="1">
        <text>ATP + H2O = ADP + phosphate + H(+)</text>
        <dbReference type="Rhea" id="RHEA:13065"/>
        <dbReference type="ChEBI" id="CHEBI:15377"/>
        <dbReference type="ChEBI" id="CHEBI:15378"/>
        <dbReference type="ChEBI" id="CHEBI:30616"/>
        <dbReference type="ChEBI" id="CHEBI:43474"/>
        <dbReference type="ChEBI" id="CHEBI:456216"/>
        <dbReference type="EC" id="3.6.4.12"/>
    </reaction>
</comment>
<proteinExistence type="inferred from homology"/>
<keyword evidence="1" id="KW-0227">DNA damage</keyword>
<dbReference type="GO" id="GO:0003678">
    <property type="term" value="F:DNA helicase activity"/>
    <property type="evidence" value="ECO:0007669"/>
    <property type="project" value="UniProtKB-EC"/>
</dbReference>
<comment type="function">
    <text evidence="1">DNA helicase participates in several chromatin remodeling complexes, including the SWR1 and the INO80 complexes.</text>
</comment>
<keyword evidence="1" id="KW-0547">Nucleotide-binding</keyword>
<dbReference type="GO" id="GO:0006281">
    <property type="term" value="P:DNA repair"/>
    <property type="evidence" value="ECO:0007669"/>
    <property type="project" value="UniProtKB-KW"/>
</dbReference>
<dbReference type="EMBL" id="MNPJ01000014">
    <property type="protein sequence ID" value="OQS55036.1"/>
    <property type="molecule type" value="Genomic_DNA"/>
</dbReference>
<dbReference type="InterPro" id="IPR012340">
    <property type="entry name" value="NA-bd_OB-fold"/>
</dbReference>
<feature type="domain" description="TIP49 P-loop" evidence="2">
    <location>
        <begin position="62"/>
        <end position="221"/>
    </location>
</feature>
<dbReference type="PANTHER" id="PTHR11093">
    <property type="entry name" value="RUVB-RELATED REPTIN AND PONTIN"/>
    <property type="match status" value="1"/>
</dbReference>
<evidence type="ECO:0000259" key="2">
    <source>
        <dbReference type="Pfam" id="PF06068"/>
    </source>
</evidence>
<keyword evidence="1" id="KW-0347">Helicase</keyword>
<comment type="subcellular location">
    <subcellularLocation>
        <location evidence="1">Nucleus</location>
    </subcellularLocation>
</comment>
<keyword evidence="1" id="KW-0804">Transcription</keyword>
<dbReference type="GO" id="GO:0005634">
    <property type="term" value="C:nucleus"/>
    <property type="evidence" value="ECO:0007669"/>
    <property type="project" value="UniProtKB-SubCell"/>
</dbReference>
<dbReference type="EC" id="3.6.4.12" evidence="1"/>
<keyword evidence="1" id="KW-0156">Chromatin regulator</keyword>
<keyword evidence="1" id="KW-0539">Nucleus</keyword>
<evidence type="ECO:0000256" key="1">
    <source>
        <dbReference type="RuleBase" id="RU363048"/>
    </source>
</evidence>
<dbReference type="SUPFAM" id="SSF50249">
    <property type="entry name" value="Nucleic acid-binding proteins"/>
    <property type="match status" value="1"/>
</dbReference>
<dbReference type="Gene3D" id="2.40.50.360">
    <property type="entry name" value="RuvB-like helicase, domain II"/>
    <property type="match status" value="1"/>
</dbReference>
<keyword evidence="1" id="KW-0067">ATP-binding</keyword>
<dbReference type="VEuPathDB" id="MicrosporidiaDB:EHP00_948"/>
<organism evidence="3 4">
    <name type="scientific">Ecytonucleospora hepatopenaei</name>
    <dbReference type="NCBI Taxonomy" id="646526"/>
    <lineage>
        <taxon>Eukaryota</taxon>
        <taxon>Fungi</taxon>
        <taxon>Fungi incertae sedis</taxon>
        <taxon>Microsporidia</taxon>
        <taxon>Enterocytozoonidae</taxon>
        <taxon>Ecytonucleospora</taxon>
    </lineage>
</organism>
<dbReference type="STRING" id="646526.A0A1W0E739"/>
<keyword evidence="1" id="KW-0805">Transcription regulation</keyword>
<dbReference type="InterPro" id="IPR010339">
    <property type="entry name" value="TIP49_P-loop"/>
</dbReference>
<reference evidence="3 4" key="1">
    <citation type="journal article" date="2017" name="Environ. Microbiol.">
        <title>Decay of the glycolytic pathway and adaptation to intranuclear parasitism within Enterocytozoonidae microsporidia.</title>
        <authorList>
            <person name="Wiredu Boakye D."/>
            <person name="Jaroenlak P."/>
            <person name="Prachumwat A."/>
            <person name="Williams T.A."/>
            <person name="Bateman K.S."/>
            <person name="Itsathitphaisarn O."/>
            <person name="Sritunyalucksana K."/>
            <person name="Paszkiewicz K.H."/>
            <person name="Moore K.A."/>
            <person name="Stentiford G.D."/>
            <person name="Williams B.A."/>
        </authorList>
    </citation>
    <scope>NUCLEOTIDE SEQUENCE [LARGE SCALE GENOMIC DNA]</scope>
    <source>
        <strain evidence="3 4">TH1</strain>
    </source>
</reference>